<gene>
    <name evidence="2" type="ORF">GCM10009107_21890</name>
</gene>
<feature type="region of interest" description="Disordered" evidence="1">
    <location>
        <begin position="136"/>
        <end position="161"/>
    </location>
</feature>
<comment type="caution">
    <text evidence="2">The sequence shown here is derived from an EMBL/GenBank/DDBJ whole genome shotgun (WGS) entry which is preliminary data.</text>
</comment>
<keyword evidence="3" id="KW-1185">Reference proteome</keyword>
<protein>
    <submittedName>
        <fullName evidence="2">Uncharacterized protein</fullName>
    </submittedName>
</protein>
<evidence type="ECO:0000256" key="1">
    <source>
        <dbReference type="SAM" id="MobiDB-lite"/>
    </source>
</evidence>
<proteinExistence type="predicted"/>
<dbReference type="Proteomes" id="UP001500279">
    <property type="component" value="Unassembled WGS sequence"/>
</dbReference>
<accession>A0ABP3V733</accession>
<evidence type="ECO:0000313" key="2">
    <source>
        <dbReference type="EMBL" id="GAA0750349.1"/>
    </source>
</evidence>
<name>A0ABP3V733_9BURK</name>
<dbReference type="RefSeq" id="WP_231012070.1">
    <property type="nucleotide sequence ID" value="NZ_BAAAEW010000011.1"/>
</dbReference>
<reference evidence="3" key="1">
    <citation type="journal article" date="2019" name="Int. J. Syst. Evol. Microbiol.">
        <title>The Global Catalogue of Microorganisms (GCM) 10K type strain sequencing project: providing services to taxonomists for standard genome sequencing and annotation.</title>
        <authorList>
            <consortium name="The Broad Institute Genomics Platform"/>
            <consortium name="The Broad Institute Genome Sequencing Center for Infectious Disease"/>
            <person name="Wu L."/>
            <person name="Ma J."/>
        </authorList>
    </citation>
    <scope>NUCLEOTIDE SEQUENCE [LARGE SCALE GENOMIC DNA]</scope>
    <source>
        <strain evidence="3">JCM 15503</strain>
    </source>
</reference>
<feature type="compositionally biased region" description="Polar residues" evidence="1">
    <location>
        <begin position="141"/>
        <end position="153"/>
    </location>
</feature>
<dbReference type="EMBL" id="BAAAEW010000011">
    <property type="protein sequence ID" value="GAA0750349.1"/>
    <property type="molecule type" value="Genomic_DNA"/>
</dbReference>
<sequence length="161" mass="17061">MSDDVRVDEYVVSFGQAKEALSRAIDQARELSGNPSLSLQQQADAVALAGDLGPQLLALVDAHNRFMARFFLPTPPDQATVDAAMQNARALAQVLADHILAEGKLEAVIGLVSALNELATPPAAAGAAADAAAAPMPSRAQTMERTMASTTTHWLRRMRSR</sequence>
<organism evidence="2 3">
    <name type="scientific">Ideonella azotifigens</name>
    <dbReference type="NCBI Taxonomy" id="513160"/>
    <lineage>
        <taxon>Bacteria</taxon>
        <taxon>Pseudomonadati</taxon>
        <taxon>Pseudomonadota</taxon>
        <taxon>Betaproteobacteria</taxon>
        <taxon>Burkholderiales</taxon>
        <taxon>Sphaerotilaceae</taxon>
        <taxon>Ideonella</taxon>
    </lineage>
</organism>
<evidence type="ECO:0000313" key="3">
    <source>
        <dbReference type="Proteomes" id="UP001500279"/>
    </source>
</evidence>